<evidence type="ECO:0000256" key="3">
    <source>
        <dbReference type="ARBA" id="ARBA00022729"/>
    </source>
</evidence>
<evidence type="ECO:0000256" key="1">
    <source>
        <dbReference type="ARBA" id="ARBA00009023"/>
    </source>
</evidence>
<keyword evidence="6" id="KW-1185">Reference proteome</keyword>
<keyword evidence="2" id="KW-0813">Transport</keyword>
<dbReference type="Gene3D" id="3.40.190.170">
    <property type="entry name" value="Bacterial extracellular solute-binding protein, family 7"/>
    <property type="match status" value="1"/>
</dbReference>
<dbReference type="PANTHER" id="PTHR33376">
    <property type="match status" value="1"/>
</dbReference>
<name>A0A327KW69_9BRAD</name>
<reference evidence="5 6" key="1">
    <citation type="submission" date="2017-07" db="EMBL/GenBank/DDBJ databases">
        <title>Draft Genome Sequences of Select Purple Nonsulfur Bacteria.</title>
        <authorList>
            <person name="Lasarre B."/>
            <person name="Mckinlay J.B."/>
        </authorList>
    </citation>
    <scope>NUCLEOTIDE SEQUENCE [LARGE SCALE GENOMIC DNA]</scope>
    <source>
        <strain evidence="5 6">DSM 5909</strain>
    </source>
</reference>
<comment type="caution">
    <text evidence="5">The sequence shown here is derived from an EMBL/GenBank/DDBJ whole genome shotgun (WGS) entry which is preliminary data.</text>
</comment>
<proteinExistence type="inferred from homology"/>
<sequence>MFQLDRLSYNMDIYVAAGNARRRAAGRLPAGAGSDRGSGAEPRSGPGSDQRGVQMQSRSRYDRRQVVSGLLAGAVAAGTAGRAAAQSSPVYTMKVATLTLNDAQHEWMRIFSGLVESGSGGRIKVELYPAGQLGSAARSIEGTQFGSIQAFVVPPEFLSGVDSRFEVLGAPGVFKDLEHANRTLQAPEFNKAFLALGANKGLKGIGVFINDAAAFNSRAKIEKLADFKGRKFRVLASAIQMEQLAKLGATGVPMSLGEVLPALQQGTIDGVMSGLPVLTALRFYDAAKFFLDSDHAMVTVVTVVSKMWYDKLPKDLQAVIDDAGQKASVQVFPWAVEFAAKQRVAWVAAGGTITKLSPDEQRELMSLLRPIGPAVTSKSPGEKALFDLMLKTADTVA</sequence>
<protein>
    <recommendedName>
        <fullName evidence="7">C4-dicarboxylate ABC transporter substrate-binding protein</fullName>
    </recommendedName>
</protein>
<dbReference type="GO" id="GO:0055085">
    <property type="term" value="P:transmembrane transport"/>
    <property type="evidence" value="ECO:0007669"/>
    <property type="project" value="InterPro"/>
</dbReference>
<evidence type="ECO:0000256" key="2">
    <source>
        <dbReference type="ARBA" id="ARBA00022448"/>
    </source>
</evidence>
<dbReference type="InterPro" id="IPR018389">
    <property type="entry name" value="DctP_fam"/>
</dbReference>
<feature type="region of interest" description="Disordered" evidence="4">
    <location>
        <begin position="26"/>
        <end position="61"/>
    </location>
</feature>
<dbReference type="InterPro" id="IPR038404">
    <property type="entry name" value="TRAP_DctP_sf"/>
</dbReference>
<dbReference type="Pfam" id="PF03480">
    <property type="entry name" value="DctP"/>
    <property type="match status" value="1"/>
</dbReference>
<dbReference type="SUPFAM" id="SSF53850">
    <property type="entry name" value="Periplasmic binding protein-like II"/>
    <property type="match status" value="1"/>
</dbReference>
<evidence type="ECO:0008006" key="7">
    <source>
        <dbReference type="Google" id="ProtNLM"/>
    </source>
</evidence>
<organism evidence="5 6">
    <name type="scientific">Rhodoplanes roseus</name>
    <dbReference type="NCBI Taxonomy" id="29409"/>
    <lineage>
        <taxon>Bacteria</taxon>
        <taxon>Pseudomonadati</taxon>
        <taxon>Pseudomonadota</taxon>
        <taxon>Alphaproteobacteria</taxon>
        <taxon>Hyphomicrobiales</taxon>
        <taxon>Nitrobacteraceae</taxon>
        <taxon>Rhodoplanes</taxon>
    </lineage>
</organism>
<dbReference type="OrthoDB" id="9803763at2"/>
<comment type="similarity">
    <text evidence="1">Belongs to the bacterial solute-binding protein 7 family.</text>
</comment>
<accession>A0A327KW69</accession>
<gene>
    <name evidence="5" type="ORF">CH341_21630</name>
</gene>
<dbReference type="PANTHER" id="PTHR33376:SF7">
    <property type="entry name" value="C4-DICARBOXYLATE-BINDING PROTEIN DCTB"/>
    <property type="match status" value="1"/>
</dbReference>
<dbReference type="AlphaFoldDB" id="A0A327KW69"/>
<dbReference type="Proteomes" id="UP000249130">
    <property type="component" value="Unassembled WGS sequence"/>
</dbReference>
<dbReference type="NCBIfam" id="NF037995">
    <property type="entry name" value="TRAP_S1"/>
    <property type="match status" value="1"/>
</dbReference>
<evidence type="ECO:0000256" key="4">
    <source>
        <dbReference type="SAM" id="MobiDB-lite"/>
    </source>
</evidence>
<keyword evidence="3" id="KW-0732">Signal</keyword>
<dbReference type="CDD" id="cd13603">
    <property type="entry name" value="PBP2_TRAP_Siap_TeaA_like"/>
    <property type="match status" value="1"/>
</dbReference>
<evidence type="ECO:0000313" key="6">
    <source>
        <dbReference type="Proteomes" id="UP000249130"/>
    </source>
</evidence>
<evidence type="ECO:0000313" key="5">
    <source>
        <dbReference type="EMBL" id="RAI41462.1"/>
    </source>
</evidence>
<dbReference type="EMBL" id="NPEX01000188">
    <property type="protein sequence ID" value="RAI41462.1"/>
    <property type="molecule type" value="Genomic_DNA"/>
</dbReference>